<feature type="transmembrane region" description="Helical" evidence="1">
    <location>
        <begin position="214"/>
        <end position="233"/>
    </location>
</feature>
<organism evidence="2">
    <name type="scientific">Pyrodinium bahamense</name>
    <dbReference type="NCBI Taxonomy" id="73915"/>
    <lineage>
        <taxon>Eukaryota</taxon>
        <taxon>Sar</taxon>
        <taxon>Alveolata</taxon>
        <taxon>Dinophyceae</taxon>
        <taxon>Gonyaulacales</taxon>
        <taxon>Pyrocystaceae</taxon>
        <taxon>Pyrodinium</taxon>
    </lineage>
</organism>
<proteinExistence type="predicted"/>
<accession>A0A7S0FAU5</accession>
<evidence type="ECO:0000256" key="1">
    <source>
        <dbReference type="SAM" id="Phobius"/>
    </source>
</evidence>
<sequence>MADGPLDPAVFEYGTCQQSRSVQTGAEQAKDFDLETELAWQLARGHCYWSGSWLRDYAFHVQNAHPLLSCCFCHAAHPYSKAERTAVLLMTTALTVPPAAVLSVEVGKQEGLKGTLALDIFVFITMPVMFLQALLELLAVLDFYVESRSPGSGLSGQCLRGVAAGVRALKGCCFLGTLLLAALALGVCAAVLAHEGATFRGAVWPLVLSRLQSWLAWFAFDLAMPCCGFIARWRRERPQQDQ</sequence>
<dbReference type="AlphaFoldDB" id="A0A7S0FAU5"/>
<keyword evidence="1" id="KW-0472">Membrane</keyword>
<evidence type="ECO:0000313" key="2">
    <source>
        <dbReference type="EMBL" id="CAD8350005.1"/>
    </source>
</evidence>
<feature type="transmembrane region" description="Helical" evidence="1">
    <location>
        <begin position="86"/>
        <end position="104"/>
    </location>
</feature>
<keyword evidence="1" id="KW-1133">Transmembrane helix</keyword>
<keyword evidence="1" id="KW-0812">Transmembrane</keyword>
<feature type="transmembrane region" description="Helical" evidence="1">
    <location>
        <begin position="116"/>
        <end position="141"/>
    </location>
</feature>
<name>A0A7S0FAU5_9DINO</name>
<gene>
    <name evidence="2" type="ORF">PBAH0796_LOCUS5663</name>
</gene>
<reference evidence="2" key="1">
    <citation type="submission" date="2021-01" db="EMBL/GenBank/DDBJ databases">
        <authorList>
            <person name="Corre E."/>
            <person name="Pelletier E."/>
            <person name="Niang G."/>
            <person name="Scheremetjew M."/>
            <person name="Finn R."/>
            <person name="Kale V."/>
            <person name="Holt S."/>
            <person name="Cochrane G."/>
            <person name="Meng A."/>
            <person name="Brown T."/>
            <person name="Cohen L."/>
        </authorList>
    </citation>
    <scope>NUCLEOTIDE SEQUENCE</scope>
    <source>
        <strain evidence="2">Pbaha01</strain>
    </source>
</reference>
<protein>
    <submittedName>
        <fullName evidence="2">Uncharacterized protein</fullName>
    </submittedName>
</protein>
<dbReference type="EMBL" id="HBEG01009570">
    <property type="protein sequence ID" value="CAD8350005.1"/>
    <property type="molecule type" value="Transcribed_RNA"/>
</dbReference>
<feature type="transmembrane region" description="Helical" evidence="1">
    <location>
        <begin position="172"/>
        <end position="194"/>
    </location>
</feature>